<dbReference type="OrthoDB" id="9790544at2"/>
<dbReference type="GO" id="GO:0031410">
    <property type="term" value="C:cytoplasmic vesicle"/>
    <property type="evidence" value="ECO:0007669"/>
    <property type="project" value="UniProtKB-KW"/>
</dbReference>
<sequence>MDTISIINTDNKARLYKIAFWLALFTIAYNTIEGLVSTYLGYEDESLSLFGFGADSFIEVISGIGIAHMVLRIQRNDNSPRDKFERTALRITGFAFYTLVAGLTVTSLYNIWTGHKPETTFWGVVISIISIAVMWALVYTKERVGNKLNSDAILADAGCTRVCIYMSVILLVASGIYELTGIPYIDSIGTLGIAYFAFKEGKECFEKANSDKLCSSNCCS</sequence>
<evidence type="ECO:0000256" key="6">
    <source>
        <dbReference type="ARBA" id="ARBA00022833"/>
    </source>
</evidence>
<evidence type="ECO:0000256" key="1">
    <source>
        <dbReference type="ARBA" id="ARBA00004146"/>
    </source>
</evidence>
<evidence type="ECO:0000256" key="7">
    <source>
        <dbReference type="ARBA" id="ARBA00022989"/>
    </source>
</evidence>
<keyword evidence="6" id="KW-0862">Zinc</keyword>
<evidence type="ECO:0000256" key="10">
    <source>
        <dbReference type="ARBA" id="ARBA00023329"/>
    </source>
</evidence>
<dbReference type="GO" id="GO:0016020">
    <property type="term" value="C:membrane"/>
    <property type="evidence" value="ECO:0007669"/>
    <property type="project" value="InterPro"/>
</dbReference>
<feature type="transmembrane region" description="Helical" evidence="11">
    <location>
        <begin position="20"/>
        <end position="42"/>
    </location>
</feature>
<accession>A0A239L311</accession>
<dbReference type="RefSeq" id="WP_089321643.1">
    <property type="nucleotide sequence ID" value="NZ_FZOQ01000034.1"/>
</dbReference>
<evidence type="ECO:0000256" key="8">
    <source>
        <dbReference type="ARBA" id="ARBA00023018"/>
    </source>
</evidence>
<gene>
    <name evidence="13" type="ORF">SAMN06296052_13435</name>
</gene>
<feature type="transmembrane region" description="Helical" evidence="11">
    <location>
        <begin position="91"/>
        <end position="109"/>
    </location>
</feature>
<keyword evidence="8" id="KW-0770">Synapse</keyword>
<dbReference type="GO" id="GO:0008324">
    <property type="term" value="F:monoatomic cation transmembrane transporter activity"/>
    <property type="evidence" value="ECO:0007669"/>
    <property type="project" value="InterPro"/>
</dbReference>
<keyword evidence="4 11" id="KW-0812">Transmembrane</keyword>
<dbReference type="PANTHER" id="PTHR31937">
    <property type="entry name" value="TRANSMEMBRANE PROTEIN 163"/>
    <property type="match status" value="1"/>
</dbReference>
<comment type="subcellular location">
    <subcellularLocation>
        <location evidence="2">Cytoplasmic vesicle</location>
        <location evidence="2">Secretory vesicle</location>
        <location evidence="2">Synaptic vesicle membrane</location>
        <topology evidence="2">Multi-pass membrane protein</topology>
    </subcellularLocation>
    <subcellularLocation>
        <location evidence="1">Early endosome membrane</location>
    </subcellularLocation>
</comment>
<feature type="domain" description="Cation efflux protein transmembrane" evidence="12">
    <location>
        <begin position="35"/>
        <end position="203"/>
    </location>
</feature>
<keyword evidence="10" id="KW-0968">Cytoplasmic vesicle</keyword>
<dbReference type="EMBL" id="FZOQ01000034">
    <property type="protein sequence ID" value="SNT24298.1"/>
    <property type="molecule type" value="Genomic_DNA"/>
</dbReference>
<dbReference type="InterPro" id="IPR027469">
    <property type="entry name" value="Cation_efflux_TMD_sf"/>
</dbReference>
<organism evidence="13 14">
    <name type="scientific">Pontibacter ummariensis</name>
    <dbReference type="NCBI Taxonomy" id="1610492"/>
    <lineage>
        <taxon>Bacteria</taxon>
        <taxon>Pseudomonadati</taxon>
        <taxon>Bacteroidota</taxon>
        <taxon>Cytophagia</taxon>
        <taxon>Cytophagales</taxon>
        <taxon>Hymenobacteraceae</taxon>
        <taxon>Pontibacter</taxon>
    </lineage>
</organism>
<evidence type="ECO:0000313" key="13">
    <source>
        <dbReference type="EMBL" id="SNT24298.1"/>
    </source>
</evidence>
<proteinExistence type="inferred from homology"/>
<comment type="similarity">
    <text evidence="3">Belongs to the TMEM163 family.</text>
</comment>
<feature type="transmembrane region" description="Helical" evidence="11">
    <location>
        <begin position="48"/>
        <end position="71"/>
    </location>
</feature>
<dbReference type="AlphaFoldDB" id="A0A239L311"/>
<keyword evidence="14" id="KW-1185">Reference proteome</keyword>
<dbReference type="InterPro" id="IPR026765">
    <property type="entry name" value="Tmem163"/>
</dbReference>
<evidence type="ECO:0000313" key="14">
    <source>
        <dbReference type="Proteomes" id="UP000198432"/>
    </source>
</evidence>
<evidence type="ECO:0000256" key="9">
    <source>
        <dbReference type="ARBA" id="ARBA00023136"/>
    </source>
</evidence>
<evidence type="ECO:0000256" key="5">
    <source>
        <dbReference type="ARBA" id="ARBA00022753"/>
    </source>
</evidence>
<reference evidence="14" key="1">
    <citation type="submission" date="2017-06" db="EMBL/GenBank/DDBJ databases">
        <authorList>
            <person name="Varghese N."/>
            <person name="Submissions S."/>
        </authorList>
    </citation>
    <scope>NUCLEOTIDE SEQUENCE [LARGE SCALE GENOMIC DNA]</scope>
    <source>
        <strain evidence="14">NKM1</strain>
    </source>
</reference>
<feature type="transmembrane region" description="Helical" evidence="11">
    <location>
        <begin position="152"/>
        <end position="176"/>
    </location>
</feature>
<dbReference type="Pfam" id="PF01545">
    <property type="entry name" value="Cation_efflux"/>
    <property type="match status" value="1"/>
</dbReference>
<dbReference type="PANTHER" id="PTHR31937:SF2">
    <property type="entry name" value="TRANSMEMBRANE PROTEIN 163"/>
    <property type="match status" value="1"/>
</dbReference>
<keyword evidence="5" id="KW-0967">Endosome</keyword>
<dbReference type="Proteomes" id="UP000198432">
    <property type="component" value="Unassembled WGS sequence"/>
</dbReference>
<dbReference type="Gene3D" id="1.20.1510.10">
    <property type="entry name" value="Cation efflux protein transmembrane domain"/>
    <property type="match status" value="1"/>
</dbReference>
<evidence type="ECO:0000256" key="11">
    <source>
        <dbReference type="SAM" id="Phobius"/>
    </source>
</evidence>
<evidence type="ECO:0000259" key="12">
    <source>
        <dbReference type="Pfam" id="PF01545"/>
    </source>
</evidence>
<name>A0A239L311_9BACT</name>
<evidence type="ECO:0000256" key="2">
    <source>
        <dbReference type="ARBA" id="ARBA00004644"/>
    </source>
</evidence>
<dbReference type="SUPFAM" id="SSF161111">
    <property type="entry name" value="Cation efflux protein transmembrane domain-like"/>
    <property type="match status" value="1"/>
</dbReference>
<feature type="transmembrane region" description="Helical" evidence="11">
    <location>
        <begin position="121"/>
        <end position="140"/>
    </location>
</feature>
<keyword evidence="9 11" id="KW-0472">Membrane</keyword>
<evidence type="ECO:0000256" key="3">
    <source>
        <dbReference type="ARBA" id="ARBA00008731"/>
    </source>
</evidence>
<protein>
    <submittedName>
        <fullName evidence="13">Cation efflux family protein</fullName>
    </submittedName>
</protein>
<dbReference type="InterPro" id="IPR058533">
    <property type="entry name" value="Cation_efflux_TM"/>
</dbReference>
<evidence type="ECO:0000256" key="4">
    <source>
        <dbReference type="ARBA" id="ARBA00022692"/>
    </source>
</evidence>
<keyword evidence="7 11" id="KW-1133">Transmembrane helix</keyword>